<keyword evidence="6" id="KW-0686">Riboflavin biosynthesis</keyword>
<dbReference type="OMA" id="HYLRYHH"/>
<comment type="similarity">
    <text evidence="3">Belongs to the HTP reductase family.</text>
</comment>
<feature type="domain" description="Bacterial bifunctional deaminase-reductase C-terminal" evidence="13">
    <location>
        <begin position="44"/>
        <end position="272"/>
    </location>
</feature>
<gene>
    <name evidence="14" type="ORF">RHOBADRAFT_41233</name>
</gene>
<organism evidence="14 15">
    <name type="scientific">Rhodotorula graminis (strain WP1)</name>
    <dbReference type="NCBI Taxonomy" id="578459"/>
    <lineage>
        <taxon>Eukaryota</taxon>
        <taxon>Fungi</taxon>
        <taxon>Dikarya</taxon>
        <taxon>Basidiomycota</taxon>
        <taxon>Pucciniomycotina</taxon>
        <taxon>Microbotryomycetes</taxon>
        <taxon>Sporidiobolales</taxon>
        <taxon>Sporidiobolaceae</taxon>
        <taxon>Rhodotorula</taxon>
    </lineage>
</organism>
<reference evidence="14 15" key="1">
    <citation type="journal article" date="2015" name="Front. Microbiol.">
        <title>Genome sequence of the plant growth promoting endophytic yeast Rhodotorula graminis WP1.</title>
        <authorList>
            <person name="Firrincieli A."/>
            <person name="Otillar R."/>
            <person name="Salamov A."/>
            <person name="Schmutz J."/>
            <person name="Khan Z."/>
            <person name="Redman R.S."/>
            <person name="Fleck N.D."/>
            <person name="Lindquist E."/>
            <person name="Grigoriev I.V."/>
            <person name="Doty S.L."/>
        </authorList>
    </citation>
    <scope>NUCLEOTIDE SEQUENCE [LARGE SCALE GENOMIC DNA]</scope>
    <source>
        <strain evidence="14 15">WP1</strain>
    </source>
</reference>
<comment type="catalytic activity">
    <reaction evidence="12">
        <text>2,5-diamino-6-(1-D-ribitylamino)pyrimidin-4(3H)-one 5'-phosphate + NADP(+) = 2,5-diamino-6-(1-D-ribosylamino)pyrimidin-4(3H)-one 5'-phosphate + NADPH + H(+)</text>
        <dbReference type="Rhea" id="RHEA:27278"/>
        <dbReference type="ChEBI" id="CHEBI:15378"/>
        <dbReference type="ChEBI" id="CHEBI:57783"/>
        <dbReference type="ChEBI" id="CHEBI:58349"/>
        <dbReference type="ChEBI" id="CHEBI:58890"/>
        <dbReference type="ChEBI" id="CHEBI:59545"/>
        <dbReference type="EC" id="1.1.1.302"/>
    </reaction>
</comment>
<evidence type="ECO:0000256" key="4">
    <source>
        <dbReference type="ARBA" id="ARBA00012851"/>
    </source>
</evidence>
<comment type="catalytic activity">
    <reaction evidence="11">
        <text>2,5-diamino-6-(1-D-ribitylamino)pyrimidin-4(3H)-one 5'-phosphate + NAD(+) = 2,5-diamino-6-(1-D-ribosylamino)pyrimidin-4(3H)-one 5'-phosphate + NADH + H(+)</text>
        <dbReference type="Rhea" id="RHEA:27274"/>
        <dbReference type="ChEBI" id="CHEBI:15378"/>
        <dbReference type="ChEBI" id="CHEBI:57540"/>
        <dbReference type="ChEBI" id="CHEBI:57945"/>
        <dbReference type="ChEBI" id="CHEBI:58890"/>
        <dbReference type="ChEBI" id="CHEBI:59545"/>
        <dbReference type="EC" id="1.1.1.302"/>
    </reaction>
</comment>
<evidence type="ECO:0000256" key="5">
    <source>
        <dbReference type="ARBA" id="ARBA00015035"/>
    </source>
</evidence>
<evidence type="ECO:0000256" key="11">
    <source>
        <dbReference type="ARBA" id="ARBA00047550"/>
    </source>
</evidence>
<dbReference type="PANTHER" id="PTHR38011">
    <property type="entry name" value="DIHYDROFOLATE REDUCTASE FAMILY PROTEIN (AFU_ORTHOLOGUE AFUA_8G06820)"/>
    <property type="match status" value="1"/>
</dbReference>
<accession>A0A194SDX8</accession>
<evidence type="ECO:0000313" key="15">
    <source>
        <dbReference type="Proteomes" id="UP000053890"/>
    </source>
</evidence>
<dbReference type="EMBL" id="KQ474073">
    <property type="protein sequence ID" value="KPV78690.1"/>
    <property type="molecule type" value="Genomic_DNA"/>
</dbReference>
<dbReference type="GO" id="GO:0009231">
    <property type="term" value="P:riboflavin biosynthetic process"/>
    <property type="evidence" value="ECO:0007669"/>
    <property type="project" value="UniProtKB-KW"/>
</dbReference>
<proteinExistence type="inferred from homology"/>
<dbReference type="Gene3D" id="3.40.430.10">
    <property type="entry name" value="Dihydrofolate Reductase, subunit A"/>
    <property type="match status" value="1"/>
</dbReference>
<dbReference type="GeneID" id="28974287"/>
<keyword evidence="15" id="KW-1185">Reference proteome</keyword>
<comment type="pathway">
    <text evidence="2">Cofactor biosynthesis; riboflavin biosynthesis.</text>
</comment>
<comment type="function">
    <text evidence="1">Catalyzes an early step in riboflavin biosynthesis, the NADPH-dependent reduction of the ribose side chain of 2,5-diamino-6-ribosylamino-4(3H)-pyrimidinone 5'-phosphate, yielding 2,5-diamino-6-ribitylamino-4(3H)-pyrimidinone 5'-phosphate.</text>
</comment>
<evidence type="ECO:0000256" key="10">
    <source>
        <dbReference type="ARBA" id="ARBA00031630"/>
    </source>
</evidence>
<dbReference type="EC" id="1.1.1.302" evidence="4"/>
<dbReference type="GO" id="GO:0008703">
    <property type="term" value="F:5-amino-6-(5-phosphoribosylamino)uracil reductase activity"/>
    <property type="evidence" value="ECO:0007669"/>
    <property type="project" value="InterPro"/>
</dbReference>
<evidence type="ECO:0000313" key="14">
    <source>
        <dbReference type="EMBL" id="KPV78690.1"/>
    </source>
</evidence>
<dbReference type="InterPro" id="IPR002734">
    <property type="entry name" value="RibDG_C"/>
</dbReference>
<dbReference type="AlphaFoldDB" id="A0A194SDX8"/>
<dbReference type="PANTHER" id="PTHR38011:SF7">
    <property type="entry name" value="2,5-DIAMINO-6-RIBOSYLAMINO-4(3H)-PYRIMIDINONE 5'-PHOSPHATE REDUCTASE"/>
    <property type="match status" value="1"/>
</dbReference>
<evidence type="ECO:0000256" key="9">
    <source>
        <dbReference type="ARBA" id="ARBA00030073"/>
    </source>
</evidence>
<evidence type="ECO:0000256" key="3">
    <source>
        <dbReference type="ARBA" id="ARBA00009723"/>
    </source>
</evidence>
<evidence type="ECO:0000256" key="6">
    <source>
        <dbReference type="ARBA" id="ARBA00022619"/>
    </source>
</evidence>
<dbReference type="Proteomes" id="UP000053890">
    <property type="component" value="Unassembled WGS sequence"/>
</dbReference>
<protein>
    <recommendedName>
        <fullName evidence="5">2,5-diamino-6-ribosylamino-4(3H)-pyrimidinone 5'-phosphate reductase</fullName>
        <ecNumber evidence="4">1.1.1.302</ecNumber>
    </recommendedName>
    <alternativeName>
        <fullName evidence="10">2,5-diamino-6-(5-phospho-D-ribosylamino)pyrimidin-4(3H)-one reductase</fullName>
    </alternativeName>
    <alternativeName>
        <fullName evidence="9">2,5-diamino-6-ribitylamino-4(3H)-pyrimidinone 5'-phosphate synthase</fullName>
    </alternativeName>
</protein>
<dbReference type="Pfam" id="PF01872">
    <property type="entry name" value="RibD_C"/>
    <property type="match status" value="1"/>
</dbReference>
<evidence type="ECO:0000256" key="8">
    <source>
        <dbReference type="ARBA" id="ARBA00023002"/>
    </source>
</evidence>
<evidence type="ECO:0000259" key="13">
    <source>
        <dbReference type="Pfam" id="PF01872"/>
    </source>
</evidence>
<name>A0A194SDX8_RHOGW</name>
<evidence type="ECO:0000256" key="7">
    <source>
        <dbReference type="ARBA" id="ARBA00022857"/>
    </source>
</evidence>
<keyword evidence="8" id="KW-0560">Oxidoreductase</keyword>
<dbReference type="SUPFAM" id="SSF53597">
    <property type="entry name" value="Dihydrofolate reductase-like"/>
    <property type="match status" value="1"/>
</dbReference>
<sequence length="289" mass="30345">MQFNDPRPTGGPPVPALALLAAVYPPHLSDLPTPPSTPVRPARPFVTLTYAQSLDGKIAGPGGTQLQLSGPESMRLTHHLRVLHDSILVGVGTVLNDDPQLTARLPSLLPLSQQPRPVILDSSLRTPPTCKLLVNAQRGISHGVTIVHRALSATSEEDEDLRRRAADLERAGARLIPLEPDEHGLLPLSALLSHPHASHLLGRSLMVEGGARIIASCLAAPPPGIVDLVIVTVAPVLVGEDGVSAVAPRKAGQGAPPRLEHVRTELFGQDSVVVVRPVYEGVEGEGGAA</sequence>
<evidence type="ECO:0000256" key="2">
    <source>
        <dbReference type="ARBA" id="ARBA00005104"/>
    </source>
</evidence>
<evidence type="ECO:0000256" key="12">
    <source>
        <dbReference type="ARBA" id="ARBA00049020"/>
    </source>
</evidence>
<dbReference type="STRING" id="578459.A0A194SDX8"/>
<keyword evidence="7" id="KW-0521">NADP</keyword>
<dbReference type="InterPro" id="IPR024072">
    <property type="entry name" value="DHFR-like_dom_sf"/>
</dbReference>
<dbReference type="OrthoDB" id="5432at2759"/>
<dbReference type="InterPro" id="IPR050765">
    <property type="entry name" value="Riboflavin_Biosynth_HTPR"/>
</dbReference>
<evidence type="ECO:0000256" key="1">
    <source>
        <dbReference type="ARBA" id="ARBA00003555"/>
    </source>
</evidence>
<dbReference type="RefSeq" id="XP_018274739.1">
    <property type="nucleotide sequence ID" value="XM_018413838.1"/>
</dbReference>